<feature type="domain" description="Malonyl-CoA:ACP transacylase (MAT)" evidence="9">
    <location>
        <begin position="28"/>
        <end position="309"/>
    </location>
</feature>
<dbReference type="InterPro" id="IPR050091">
    <property type="entry name" value="PKS_NRPS_Biosynth_Enz"/>
</dbReference>
<dbReference type="AlphaFoldDB" id="A0A8X6U6N1"/>
<evidence type="ECO:0000256" key="6">
    <source>
        <dbReference type="ARBA" id="ARBA00023098"/>
    </source>
</evidence>
<keyword evidence="1" id="KW-0596">Phosphopantetheine</keyword>
<sequence length="341" mass="38283">KVENVKRPVWYLFNCTLNPESGIVNNLMKIKVFENSIKSSAEVLKPFGLDLINLVTNQNKSENHLRSITSAYSMIVATQIALVEVLSAVGIVPGGLIGHGMGELLCGYVDGCLSAEQVVLAAYWTAKVLEESSLVDGAMVDLGISWSEAHKCCPKDIFLSRHLSEYYVSVSGSIKSVKAFEEKMRSENIFTKEIACQGYPLHCHNMYSYANTARLWKSLEKIMENPKPRSSRWISSSYKQSEWNNPSSKFADAKYFVHNLVSPVLLHQALLQVPENAIIIEISQHHLPQYIKKGMTRDIEYIRVLEKDTDSTVSVLSSIGRSDCSKFFNNLILDLSNIFHL</sequence>
<keyword evidence="7" id="KW-0275">Fatty acid biosynthesis</keyword>
<dbReference type="SMART" id="SM00827">
    <property type="entry name" value="PKS_AT"/>
    <property type="match status" value="1"/>
</dbReference>
<keyword evidence="6" id="KW-0443">Lipid metabolism</keyword>
<dbReference type="EMBL" id="BMAW01024185">
    <property type="protein sequence ID" value="GFT86796.1"/>
    <property type="molecule type" value="Genomic_DNA"/>
</dbReference>
<dbReference type="Gene3D" id="3.40.366.10">
    <property type="entry name" value="Malonyl-Coenzyme A Acyl Carrier Protein, domain 2"/>
    <property type="match status" value="1"/>
</dbReference>
<organism evidence="10 11">
    <name type="scientific">Nephila pilipes</name>
    <name type="common">Giant wood spider</name>
    <name type="synonym">Nephila maculata</name>
    <dbReference type="NCBI Taxonomy" id="299642"/>
    <lineage>
        <taxon>Eukaryota</taxon>
        <taxon>Metazoa</taxon>
        <taxon>Ecdysozoa</taxon>
        <taxon>Arthropoda</taxon>
        <taxon>Chelicerata</taxon>
        <taxon>Arachnida</taxon>
        <taxon>Araneae</taxon>
        <taxon>Araneomorphae</taxon>
        <taxon>Entelegynae</taxon>
        <taxon>Araneoidea</taxon>
        <taxon>Nephilidae</taxon>
        <taxon>Nephila</taxon>
    </lineage>
</organism>
<feature type="non-terminal residue" evidence="10">
    <location>
        <position position="341"/>
    </location>
</feature>
<dbReference type="InterPro" id="IPR001227">
    <property type="entry name" value="Ac_transferase_dom_sf"/>
</dbReference>
<accession>A0A8X6U6N1</accession>
<evidence type="ECO:0000313" key="11">
    <source>
        <dbReference type="Proteomes" id="UP000887013"/>
    </source>
</evidence>
<keyword evidence="2" id="KW-0444">Lipid biosynthesis</keyword>
<dbReference type="OrthoDB" id="6435015at2759"/>
<dbReference type="SUPFAM" id="SSF52151">
    <property type="entry name" value="FabD/lysophospholipase-like"/>
    <property type="match status" value="1"/>
</dbReference>
<evidence type="ECO:0000256" key="1">
    <source>
        <dbReference type="ARBA" id="ARBA00022450"/>
    </source>
</evidence>
<keyword evidence="5" id="KW-0560">Oxidoreductase</keyword>
<evidence type="ECO:0000259" key="9">
    <source>
        <dbReference type="SMART" id="SM00827"/>
    </source>
</evidence>
<dbReference type="Pfam" id="PF00698">
    <property type="entry name" value="Acyl_transf_1"/>
    <property type="match status" value="1"/>
</dbReference>
<name>A0A8X6U6N1_NEPPI</name>
<evidence type="ECO:0000256" key="8">
    <source>
        <dbReference type="ARBA" id="ARBA00023268"/>
    </source>
</evidence>
<evidence type="ECO:0000256" key="3">
    <source>
        <dbReference type="ARBA" id="ARBA00022832"/>
    </source>
</evidence>
<keyword evidence="11" id="KW-1185">Reference proteome</keyword>
<evidence type="ECO:0000313" key="10">
    <source>
        <dbReference type="EMBL" id="GFT86796.1"/>
    </source>
</evidence>
<keyword evidence="4" id="KW-0521">NADP</keyword>
<dbReference type="GO" id="GO:0016491">
    <property type="term" value="F:oxidoreductase activity"/>
    <property type="evidence" value="ECO:0007669"/>
    <property type="project" value="UniProtKB-KW"/>
</dbReference>
<reference evidence="10" key="1">
    <citation type="submission" date="2020-08" db="EMBL/GenBank/DDBJ databases">
        <title>Multicomponent nature underlies the extraordinary mechanical properties of spider dragline silk.</title>
        <authorList>
            <person name="Kono N."/>
            <person name="Nakamura H."/>
            <person name="Mori M."/>
            <person name="Yoshida Y."/>
            <person name="Ohtoshi R."/>
            <person name="Malay A.D."/>
            <person name="Moran D.A.P."/>
            <person name="Tomita M."/>
            <person name="Numata K."/>
            <person name="Arakawa K."/>
        </authorList>
    </citation>
    <scope>NUCLEOTIDE SEQUENCE</scope>
</reference>
<protein>
    <submittedName>
        <fullName evidence="10">Fatty acid synthase</fullName>
    </submittedName>
</protein>
<keyword evidence="3" id="KW-0276">Fatty acid metabolism</keyword>
<dbReference type="InterPro" id="IPR014043">
    <property type="entry name" value="Acyl_transferase_dom"/>
</dbReference>
<evidence type="ECO:0000256" key="4">
    <source>
        <dbReference type="ARBA" id="ARBA00022857"/>
    </source>
</evidence>
<dbReference type="Gene3D" id="3.30.70.3290">
    <property type="match status" value="1"/>
</dbReference>
<dbReference type="GO" id="GO:0006633">
    <property type="term" value="P:fatty acid biosynthetic process"/>
    <property type="evidence" value="ECO:0007669"/>
    <property type="project" value="UniProtKB-KW"/>
</dbReference>
<evidence type="ECO:0000256" key="7">
    <source>
        <dbReference type="ARBA" id="ARBA00023160"/>
    </source>
</evidence>
<keyword evidence="8" id="KW-0511">Multifunctional enzyme</keyword>
<dbReference type="PANTHER" id="PTHR43775:SF7">
    <property type="entry name" value="FATTY ACID SYNTHASE"/>
    <property type="match status" value="1"/>
</dbReference>
<comment type="caution">
    <text evidence="10">The sequence shown here is derived from an EMBL/GenBank/DDBJ whole genome shotgun (WGS) entry which is preliminary data.</text>
</comment>
<evidence type="ECO:0000256" key="5">
    <source>
        <dbReference type="ARBA" id="ARBA00023002"/>
    </source>
</evidence>
<dbReference type="Proteomes" id="UP000887013">
    <property type="component" value="Unassembled WGS sequence"/>
</dbReference>
<dbReference type="PANTHER" id="PTHR43775">
    <property type="entry name" value="FATTY ACID SYNTHASE"/>
    <property type="match status" value="1"/>
</dbReference>
<dbReference type="InterPro" id="IPR016035">
    <property type="entry name" value="Acyl_Trfase/lysoPLipase"/>
</dbReference>
<gene>
    <name evidence="10" type="primary">FASN</name>
    <name evidence="10" type="ORF">NPIL_640961</name>
</gene>
<evidence type="ECO:0000256" key="2">
    <source>
        <dbReference type="ARBA" id="ARBA00022516"/>
    </source>
</evidence>
<proteinExistence type="predicted"/>
<dbReference type="GO" id="GO:0004312">
    <property type="term" value="F:fatty acid synthase activity"/>
    <property type="evidence" value="ECO:0007669"/>
    <property type="project" value="TreeGrafter"/>
</dbReference>